<feature type="compositionally biased region" description="Basic residues" evidence="2">
    <location>
        <begin position="8"/>
        <end position="23"/>
    </location>
</feature>
<evidence type="ECO:0000313" key="4">
    <source>
        <dbReference type="Proteomes" id="UP001054821"/>
    </source>
</evidence>
<keyword evidence="4" id="KW-1185">Reference proteome</keyword>
<evidence type="ECO:0000256" key="1">
    <source>
        <dbReference type="SAM" id="Coils"/>
    </source>
</evidence>
<accession>A0AAD4ZAN5</accession>
<name>A0AAD4ZAN5_PRUDU</name>
<feature type="region of interest" description="Disordered" evidence="2">
    <location>
        <begin position="1"/>
        <end position="37"/>
    </location>
</feature>
<protein>
    <submittedName>
        <fullName evidence="3">Uncharacterized protein</fullName>
    </submittedName>
</protein>
<evidence type="ECO:0000256" key="2">
    <source>
        <dbReference type="SAM" id="MobiDB-lite"/>
    </source>
</evidence>
<reference evidence="3 4" key="1">
    <citation type="journal article" date="2022" name="G3 (Bethesda)">
        <title>Whole-genome sequence and methylome profiling of the almond [Prunus dulcis (Mill.) D.A. Webb] cultivar 'Nonpareil'.</title>
        <authorList>
            <person name="D'Amico-Willman K.M."/>
            <person name="Ouma W.Z."/>
            <person name="Meulia T."/>
            <person name="Sideli G.M."/>
            <person name="Gradziel T.M."/>
            <person name="Fresnedo-Ramirez J."/>
        </authorList>
    </citation>
    <scope>NUCLEOTIDE SEQUENCE [LARGE SCALE GENOMIC DNA]</scope>
    <source>
        <strain evidence="3">Clone GOH B32 T37-40</strain>
    </source>
</reference>
<dbReference type="AlphaFoldDB" id="A0AAD4ZAN5"/>
<organism evidence="3 4">
    <name type="scientific">Prunus dulcis</name>
    <name type="common">Almond</name>
    <name type="synonym">Amygdalus dulcis</name>
    <dbReference type="NCBI Taxonomy" id="3755"/>
    <lineage>
        <taxon>Eukaryota</taxon>
        <taxon>Viridiplantae</taxon>
        <taxon>Streptophyta</taxon>
        <taxon>Embryophyta</taxon>
        <taxon>Tracheophyta</taxon>
        <taxon>Spermatophyta</taxon>
        <taxon>Magnoliopsida</taxon>
        <taxon>eudicotyledons</taxon>
        <taxon>Gunneridae</taxon>
        <taxon>Pentapetalae</taxon>
        <taxon>rosids</taxon>
        <taxon>fabids</taxon>
        <taxon>Rosales</taxon>
        <taxon>Rosaceae</taxon>
        <taxon>Amygdaloideae</taxon>
        <taxon>Amygdaleae</taxon>
        <taxon>Prunus</taxon>
    </lineage>
</organism>
<dbReference type="Proteomes" id="UP001054821">
    <property type="component" value="Chromosome 3"/>
</dbReference>
<feature type="coiled-coil region" evidence="1">
    <location>
        <begin position="55"/>
        <end position="89"/>
    </location>
</feature>
<proteinExistence type="predicted"/>
<gene>
    <name evidence="3" type="ORF">L3X38_019044</name>
</gene>
<sequence>MKQGVAARYHHKGKRRQHMKPTHPLRELQDNQGKNNQVKKGPIITKLLLSLAKLLNHLTKQLNHFTNQLNHLTNQLNHLTNQLQHINLNNPLKLLSLNKHLKLLSLNKPLKLLSLNKPLKLLYLNKSPNLKHQIRLSLYKLPHKGKLGLSIQLRRKHCWQSLSHGDIENLSSVFAVSWGTHVNLEGRNCLFDCLLCFWVQDCTALP</sequence>
<comment type="caution">
    <text evidence="3">The sequence shown here is derived from an EMBL/GenBank/DDBJ whole genome shotgun (WGS) entry which is preliminary data.</text>
</comment>
<evidence type="ECO:0000313" key="3">
    <source>
        <dbReference type="EMBL" id="KAI5339772.1"/>
    </source>
</evidence>
<dbReference type="EMBL" id="JAJFAZ020000003">
    <property type="protein sequence ID" value="KAI5339772.1"/>
    <property type="molecule type" value="Genomic_DNA"/>
</dbReference>
<keyword evidence="1" id="KW-0175">Coiled coil</keyword>